<feature type="transmembrane region" description="Helical" evidence="5">
    <location>
        <begin position="48"/>
        <end position="67"/>
    </location>
</feature>
<evidence type="ECO:0000256" key="4">
    <source>
        <dbReference type="ARBA" id="ARBA00023136"/>
    </source>
</evidence>
<evidence type="ECO:0000256" key="1">
    <source>
        <dbReference type="ARBA" id="ARBA00004141"/>
    </source>
</evidence>
<keyword evidence="3 5" id="KW-1133">Transmembrane helix</keyword>
<comment type="caution">
    <text evidence="6">The sequence shown here is derived from an EMBL/GenBank/DDBJ whole genome shotgun (WGS) entry which is preliminary data.</text>
</comment>
<proteinExistence type="predicted"/>
<reference evidence="6 7" key="1">
    <citation type="submission" date="2020-07" db="EMBL/GenBank/DDBJ databases">
        <title>The draft genome sequence of Maribacter polysiphoniae KCTC 22021.</title>
        <authorList>
            <person name="Mu L."/>
        </authorList>
    </citation>
    <scope>NUCLEOTIDE SEQUENCE [LARGE SCALE GENOMIC DNA]</scope>
    <source>
        <strain evidence="6 7">KCTC 22021</strain>
    </source>
</reference>
<dbReference type="Proteomes" id="UP000651837">
    <property type="component" value="Unassembled WGS sequence"/>
</dbReference>
<evidence type="ECO:0000256" key="2">
    <source>
        <dbReference type="ARBA" id="ARBA00022692"/>
    </source>
</evidence>
<dbReference type="EMBL" id="JACWLN010000001">
    <property type="protein sequence ID" value="MBD1259808.1"/>
    <property type="molecule type" value="Genomic_DNA"/>
</dbReference>
<evidence type="ECO:0000256" key="3">
    <source>
        <dbReference type="ARBA" id="ARBA00022989"/>
    </source>
</evidence>
<organism evidence="6 7">
    <name type="scientific">Maribacter polysiphoniae</name>
    <dbReference type="NCBI Taxonomy" id="429344"/>
    <lineage>
        <taxon>Bacteria</taxon>
        <taxon>Pseudomonadati</taxon>
        <taxon>Bacteroidota</taxon>
        <taxon>Flavobacteriia</taxon>
        <taxon>Flavobacteriales</taxon>
        <taxon>Flavobacteriaceae</taxon>
        <taxon>Maribacter</taxon>
    </lineage>
</organism>
<dbReference type="InterPro" id="IPR007300">
    <property type="entry name" value="CidB/LrgB"/>
</dbReference>
<comment type="subcellular location">
    <subcellularLocation>
        <location evidence="1">Membrane</location>
        <topology evidence="1">Multi-pass membrane protein</topology>
    </subcellularLocation>
</comment>
<dbReference type="Pfam" id="PF04172">
    <property type="entry name" value="LrgB"/>
    <property type="match status" value="1"/>
</dbReference>
<accession>A0ABR7VYV2</accession>
<name>A0ABR7VYV2_9FLAO</name>
<sequence length="68" mass="7286">MLYFESLLAKRNSPFVSFHRGAASHGLGTAQAMAISQRFGAYSSVGRILNGLFTALFTPIILALLGLL</sequence>
<evidence type="ECO:0000313" key="7">
    <source>
        <dbReference type="Proteomes" id="UP000651837"/>
    </source>
</evidence>
<protein>
    <submittedName>
        <fullName evidence="6">LrgB family protein</fullName>
    </submittedName>
</protein>
<dbReference type="RefSeq" id="WP_109650831.1">
    <property type="nucleotide sequence ID" value="NZ_JACWLN010000001.1"/>
</dbReference>
<keyword evidence="7" id="KW-1185">Reference proteome</keyword>
<evidence type="ECO:0000313" key="6">
    <source>
        <dbReference type="EMBL" id="MBD1259808.1"/>
    </source>
</evidence>
<keyword evidence="4 5" id="KW-0472">Membrane</keyword>
<gene>
    <name evidence="6" type="ORF">HZY62_04350</name>
</gene>
<evidence type="ECO:0000256" key="5">
    <source>
        <dbReference type="SAM" id="Phobius"/>
    </source>
</evidence>
<keyword evidence="2 5" id="KW-0812">Transmembrane</keyword>